<dbReference type="Gene3D" id="1.10.510.10">
    <property type="entry name" value="Transferase(Phosphotransferase) domain 1"/>
    <property type="match status" value="1"/>
</dbReference>
<gene>
    <name evidence="4" type="ORF">LUZ61_014408</name>
</gene>
<protein>
    <recommendedName>
        <fullName evidence="3">Protein kinase domain-containing protein</fullName>
    </recommendedName>
</protein>
<comment type="caution">
    <text evidence="4">The sequence shown here is derived from an EMBL/GenBank/DDBJ whole genome shotgun (WGS) entry which is preliminary data.</text>
</comment>
<dbReference type="AlphaFoldDB" id="A0AAD5WBD8"/>
<organism evidence="4 5">
    <name type="scientific">Rhynchospora tenuis</name>
    <dbReference type="NCBI Taxonomy" id="198213"/>
    <lineage>
        <taxon>Eukaryota</taxon>
        <taxon>Viridiplantae</taxon>
        <taxon>Streptophyta</taxon>
        <taxon>Embryophyta</taxon>
        <taxon>Tracheophyta</taxon>
        <taxon>Spermatophyta</taxon>
        <taxon>Magnoliopsida</taxon>
        <taxon>Liliopsida</taxon>
        <taxon>Poales</taxon>
        <taxon>Cyperaceae</taxon>
        <taxon>Cyperoideae</taxon>
        <taxon>Rhynchosporeae</taxon>
        <taxon>Rhynchospora</taxon>
    </lineage>
</organism>
<dbReference type="EMBL" id="JAMRDG010000002">
    <property type="protein sequence ID" value="KAJ3685244.1"/>
    <property type="molecule type" value="Genomic_DNA"/>
</dbReference>
<dbReference type="GO" id="GO:0005886">
    <property type="term" value="C:plasma membrane"/>
    <property type="evidence" value="ECO:0007669"/>
    <property type="project" value="TreeGrafter"/>
</dbReference>
<dbReference type="PANTHER" id="PTHR27005:SF479">
    <property type="entry name" value="OS06G0706600 PROTEIN"/>
    <property type="match status" value="1"/>
</dbReference>
<evidence type="ECO:0000259" key="3">
    <source>
        <dbReference type="PROSITE" id="PS50011"/>
    </source>
</evidence>
<name>A0AAD5WBD8_9POAL</name>
<evidence type="ECO:0000256" key="1">
    <source>
        <dbReference type="ARBA" id="ARBA00022741"/>
    </source>
</evidence>
<dbReference type="GO" id="GO:0004674">
    <property type="term" value="F:protein serine/threonine kinase activity"/>
    <property type="evidence" value="ECO:0007669"/>
    <property type="project" value="TreeGrafter"/>
</dbReference>
<dbReference type="SUPFAM" id="SSF56112">
    <property type="entry name" value="Protein kinase-like (PK-like)"/>
    <property type="match status" value="1"/>
</dbReference>
<dbReference type="InterPro" id="IPR011009">
    <property type="entry name" value="Kinase-like_dom_sf"/>
</dbReference>
<dbReference type="InterPro" id="IPR000719">
    <property type="entry name" value="Prot_kinase_dom"/>
</dbReference>
<feature type="domain" description="Protein kinase" evidence="3">
    <location>
        <begin position="1"/>
        <end position="126"/>
    </location>
</feature>
<evidence type="ECO:0000313" key="5">
    <source>
        <dbReference type="Proteomes" id="UP001210211"/>
    </source>
</evidence>
<evidence type="ECO:0000313" key="4">
    <source>
        <dbReference type="EMBL" id="KAJ3685244.1"/>
    </source>
</evidence>
<accession>A0AAD5WBD8</accession>
<reference evidence="4 5" key="1">
    <citation type="journal article" date="2022" name="Cell">
        <title>Repeat-based holocentromeres influence genome architecture and karyotype evolution.</title>
        <authorList>
            <person name="Hofstatter P.G."/>
            <person name="Thangavel G."/>
            <person name="Lux T."/>
            <person name="Neumann P."/>
            <person name="Vondrak T."/>
            <person name="Novak P."/>
            <person name="Zhang M."/>
            <person name="Costa L."/>
            <person name="Castellani M."/>
            <person name="Scott A."/>
            <person name="Toegelov H."/>
            <person name="Fuchs J."/>
            <person name="Mata-Sucre Y."/>
            <person name="Dias Y."/>
            <person name="Vanzela A.L.L."/>
            <person name="Huettel B."/>
            <person name="Almeida C.C.S."/>
            <person name="Simkova H."/>
            <person name="Souza G."/>
            <person name="Pedrosa-Harand A."/>
            <person name="Macas J."/>
            <person name="Mayer K.F.X."/>
            <person name="Houben A."/>
            <person name="Marques A."/>
        </authorList>
    </citation>
    <scope>NUCLEOTIDE SEQUENCE [LARGE SCALE GENOMIC DNA]</scope>
    <source>
        <strain evidence="4">RhyTen1mFocal</strain>
    </source>
</reference>
<dbReference type="GO" id="GO:0007166">
    <property type="term" value="P:cell surface receptor signaling pathway"/>
    <property type="evidence" value="ECO:0007669"/>
    <property type="project" value="InterPro"/>
</dbReference>
<evidence type="ECO:0000256" key="2">
    <source>
        <dbReference type="ARBA" id="ARBA00022840"/>
    </source>
</evidence>
<dbReference type="InterPro" id="IPR001245">
    <property type="entry name" value="Ser-Thr/Tyr_kinase_cat_dom"/>
</dbReference>
<dbReference type="Proteomes" id="UP001210211">
    <property type="component" value="Unassembled WGS sequence"/>
</dbReference>
<sequence>MVTLVQGTCGYLDPEYVQSCQLTDKSDVYSFGVVLLELLTCKPVIDFDAPEEERSLSSCFLSAMKEKKIHELLDDKISCEDDMEVIMKVAELAKECLNMKGEERPTMKEVAEELDRINKLKQHPWEQVYHPEEKETLLGEPSDHIEIEHTGSFGLEKKAEKGIAIGR</sequence>
<proteinExistence type="predicted"/>
<dbReference type="PANTHER" id="PTHR27005">
    <property type="entry name" value="WALL-ASSOCIATED RECEPTOR KINASE-LIKE 21"/>
    <property type="match status" value="1"/>
</dbReference>
<dbReference type="GO" id="GO:0005524">
    <property type="term" value="F:ATP binding"/>
    <property type="evidence" value="ECO:0007669"/>
    <property type="project" value="UniProtKB-KW"/>
</dbReference>
<keyword evidence="1" id="KW-0547">Nucleotide-binding</keyword>
<dbReference type="Pfam" id="PF07714">
    <property type="entry name" value="PK_Tyr_Ser-Thr"/>
    <property type="match status" value="1"/>
</dbReference>
<keyword evidence="2" id="KW-0067">ATP-binding</keyword>
<dbReference type="PROSITE" id="PS50011">
    <property type="entry name" value="PROTEIN_KINASE_DOM"/>
    <property type="match status" value="1"/>
</dbReference>
<keyword evidence="5" id="KW-1185">Reference proteome</keyword>
<dbReference type="InterPro" id="IPR045274">
    <property type="entry name" value="WAK-like"/>
</dbReference>